<feature type="transmembrane region" description="Helical" evidence="1">
    <location>
        <begin position="274"/>
        <end position="296"/>
    </location>
</feature>
<evidence type="ECO:0000256" key="1">
    <source>
        <dbReference type="SAM" id="Phobius"/>
    </source>
</evidence>
<gene>
    <name evidence="2" type="primary">AVEN_135741_1</name>
    <name evidence="2" type="ORF">NPIL_82501</name>
</gene>
<dbReference type="OrthoDB" id="6430644at2759"/>
<keyword evidence="1" id="KW-0472">Membrane</keyword>
<feature type="transmembrane region" description="Helical" evidence="1">
    <location>
        <begin position="115"/>
        <end position="134"/>
    </location>
</feature>
<evidence type="ECO:0000313" key="2">
    <source>
        <dbReference type="EMBL" id="GFU47406.1"/>
    </source>
</evidence>
<feature type="transmembrane region" description="Helical" evidence="1">
    <location>
        <begin position="237"/>
        <end position="262"/>
    </location>
</feature>
<name>A0A8X6UQ58_NEPPI</name>
<accession>A0A8X6UQ58</accession>
<proteinExistence type="predicted"/>
<keyword evidence="1" id="KW-1133">Transmembrane helix</keyword>
<feature type="transmembrane region" description="Helical" evidence="1">
    <location>
        <begin position="73"/>
        <end position="94"/>
    </location>
</feature>
<protein>
    <submittedName>
        <fullName evidence="2">Uncharacterized protein</fullName>
    </submittedName>
</protein>
<reference evidence="2" key="1">
    <citation type="submission" date="2020-08" db="EMBL/GenBank/DDBJ databases">
        <title>Multicomponent nature underlies the extraordinary mechanical properties of spider dragline silk.</title>
        <authorList>
            <person name="Kono N."/>
            <person name="Nakamura H."/>
            <person name="Mori M."/>
            <person name="Yoshida Y."/>
            <person name="Ohtoshi R."/>
            <person name="Malay A.D."/>
            <person name="Moran D.A.P."/>
            <person name="Tomita M."/>
            <person name="Numata K."/>
            <person name="Arakawa K."/>
        </authorList>
    </citation>
    <scope>NUCLEOTIDE SEQUENCE</scope>
</reference>
<organism evidence="2 3">
    <name type="scientific">Nephila pilipes</name>
    <name type="common">Giant wood spider</name>
    <name type="synonym">Nephila maculata</name>
    <dbReference type="NCBI Taxonomy" id="299642"/>
    <lineage>
        <taxon>Eukaryota</taxon>
        <taxon>Metazoa</taxon>
        <taxon>Ecdysozoa</taxon>
        <taxon>Arthropoda</taxon>
        <taxon>Chelicerata</taxon>
        <taxon>Arachnida</taxon>
        <taxon>Araneae</taxon>
        <taxon>Araneomorphae</taxon>
        <taxon>Entelegynae</taxon>
        <taxon>Araneoidea</taxon>
        <taxon>Nephilidae</taxon>
        <taxon>Nephila</taxon>
    </lineage>
</organism>
<feature type="transmembrane region" description="Helical" evidence="1">
    <location>
        <begin position="170"/>
        <end position="190"/>
    </location>
</feature>
<feature type="transmembrane region" description="Helical" evidence="1">
    <location>
        <begin position="42"/>
        <end position="61"/>
    </location>
</feature>
<keyword evidence="3" id="KW-1185">Reference proteome</keyword>
<keyword evidence="1" id="KW-0812">Transmembrane</keyword>
<dbReference type="Proteomes" id="UP000887013">
    <property type="component" value="Unassembled WGS sequence"/>
</dbReference>
<sequence length="372" mass="42944">MSQGNQNSLQPTSTIKIPVLLVKSMKWIGLLVESNQKMWHQIICITFKFLLILINLSLWISSLQLYSHQDWKIMSAYLVSFLSVLGMYFTMYCKRNALTITLQELSKISVSTNDMAVNIITIIVFSFPVVYSFMQSILFDDREWLLQFEAYGYEIENHTVKFLVISIKTFLYALMHPAFTCLVALLYCVLCQRYCTLIHTLTQEVKQVSSEDFGPSKQMDILKRKSKIDDIFQSIQYIFSVPSFFLAVVNLFMCSSMIGWLLSEGTATLQPFAIWEMVFYIVIDFSSLFIVLWIAGGTPIELKNLKYEFDRKIRLRLLHAEYHEETPPKSELFGQSDFSFSGCDIISIKRSTILALTGTLITYTFLVMSTMN</sequence>
<comment type="caution">
    <text evidence="2">The sequence shown here is derived from an EMBL/GenBank/DDBJ whole genome shotgun (WGS) entry which is preliminary data.</text>
</comment>
<dbReference type="AlphaFoldDB" id="A0A8X6UQ58"/>
<evidence type="ECO:0000313" key="3">
    <source>
        <dbReference type="Proteomes" id="UP000887013"/>
    </source>
</evidence>
<dbReference type="EMBL" id="BMAW01086450">
    <property type="protein sequence ID" value="GFU47406.1"/>
    <property type="molecule type" value="Genomic_DNA"/>
</dbReference>
<feature type="transmembrane region" description="Helical" evidence="1">
    <location>
        <begin position="353"/>
        <end position="371"/>
    </location>
</feature>